<proteinExistence type="predicted"/>
<dbReference type="Proteomes" id="UP000176547">
    <property type="component" value="Unassembled WGS sequence"/>
</dbReference>
<gene>
    <name evidence="1" type="ORF">A3K06_03745</name>
</gene>
<protein>
    <submittedName>
        <fullName evidence="1">Uncharacterized protein</fullName>
    </submittedName>
</protein>
<reference evidence="1 2" key="1">
    <citation type="journal article" date="2016" name="Nat. Commun.">
        <title>Thousands of microbial genomes shed light on interconnected biogeochemical processes in an aquifer system.</title>
        <authorList>
            <person name="Anantharaman K."/>
            <person name="Brown C.T."/>
            <person name="Hug L.A."/>
            <person name="Sharon I."/>
            <person name="Castelle C.J."/>
            <person name="Probst A.J."/>
            <person name="Thomas B.C."/>
            <person name="Singh A."/>
            <person name="Wilkins M.J."/>
            <person name="Karaoz U."/>
            <person name="Brodie E.L."/>
            <person name="Williams K.H."/>
            <person name="Hubbard S.S."/>
            <person name="Banfield J.F."/>
        </authorList>
    </citation>
    <scope>NUCLEOTIDE SEQUENCE [LARGE SCALE GENOMIC DNA]</scope>
</reference>
<organism evidence="1 2">
    <name type="scientific">Candidatus Doudnabacteria bacterium RIFCSPHIGHO2_01_52_17</name>
    <dbReference type="NCBI Taxonomy" id="1817820"/>
    <lineage>
        <taxon>Bacteria</taxon>
        <taxon>Candidatus Doudnaibacteriota</taxon>
    </lineage>
</organism>
<evidence type="ECO:0000313" key="1">
    <source>
        <dbReference type="EMBL" id="OGE74830.1"/>
    </source>
</evidence>
<sequence length="122" mass="13985">MVSKISDTKEEDIMTILRDRYSSFPFHSSIPSPKELGKVLSEALKKRPVSFLRALFQSLKDLDSPGVRIMTLSVILKHRRLQRRIRITGVPPKISKMTHVVTRYKHLSSVWGIAVSLMARNK</sequence>
<evidence type="ECO:0000313" key="2">
    <source>
        <dbReference type="Proteomes" id="UP000176547"/>
    </source>
</evidence>
<name>A0A1F5NBL4_9BACT</name>
<dbReference type="EMBL" id="MFEG01000040">
    <property type="protein sequence ID" value="OGE74830.1"/>
    <property type="molecule type" value="Genomic_DNA"/>
</dbReference>
<accession>A0A1F5NBL4</accession>
<dbReference type="AlphaFoldDB" id="A0A1F5NBL4"/>
<comment type="caution">
    <text evidence="1">The sequence shown here is derived from an EMBL/GenBank/DDBJ whole genome shotgun (WGS) entry which is preliminary data.</text>
</comment>